<comment type="caution">
    <text evidence="1">The sequence shown here is derived from an EMBL/GenBank/DDBJ whole genome shotgun (WGS) entry which is preliminary data.</text>
</comment>
<dbReference type="Proteomes" id="UP000265566">
    <property type="component" value="Chromosome 8"/>
</dbReference>
<protein>
    <submittedName>
        <fullName evidence="1">Uncharacterized protein</fullName>
    </submittedName>
</protein>
<dbReference type="AlphaFoldDB" id="A0A396GR52"/>
<proteinExistence type="predicted"/>
<evidence type="ECO:0000313" key="2">
    <source>
        <dbReference type="Proteomes" id="UP000265566"/>
    </source>
</evidence>
<accession>A0A396GR52</accession>
<gene>
    <name evidence="1" type="ORF">MtrunA17_Chr8g0383121</name>
</gene>
<reference evidence="2" key="1">
    <citation type="journal article" date="2018" name="Nat. Plants">
        <title>Whole-genome landscape of Medicago truncatula symbiotic genes.</title>
        <authorList>
            <person name="Pecrix Y."/>
            <person name="Staton S.E."/>
            <person name="Sallet E."/>
            <person name="Lelandais-Briere C."/>
            <person name="Moreau S."/>
            <person name="Carrere S."/>
            <person name="Blein T."/>
            <person name="Jardinaud M.F."/>
            <person name="Latrasse D."/>
            <person name="Zouine M."/>
            <person name="Zahm M."/>
            <person name="Kreplak J."/>
            <person name="Mayjonade B."/>
            <person name="Satge C."/>
            <person name="Perez M."/>
            <person name="Cauet S."/>
            <person name="Marande W."/>
            <person name="Chantry-Darmon C."/>
            <person name="Lopez-Roques C."/>
            <person name="Bouchez O."/>
            <person name="Berard A."/>
            <person name="Debelle F."/>
            <person name="Munos S."/>
            <person name="Bendahmane A."/>
            <person name="Berges H."/>
            <person name="Niebel A."/>
            <person name="Buitink J."/>
            <person name="Frugier F."/>
            <person name="Benhamed M."/>
            <person name="Crespi M."/>
            <person name="Gouzy J."/>
            <person name="Gamas P."/>
        </authorList>
    </citation>
    <scope>NUCLEOTIDE SEQUENCE [LARGE SCALE GENOMIC DNA]</scope>
    <source>
        <strain evidence="2">cv. Jemalong A17</strain>
    </source>
</reference>
<sequence length="167" mass="18417">MVVVNRSGYVMNSIVCDGLNIFNTTSCVIVIIHKMHLCGYNSLIEKEVSILGWFCSATHRRSFLAWSGAIEFGISVVKKLANVGLSAEFVNSYSCIGISDVGTLSLLKPTFRLISRELSITCKLLLVSRNEPSWFFGSSSILPMVKQVVDGAATFSTTLARENRLHY</sequence>
<name>A0A396GR52_MEDTR</name>
<dbReference type="EMBL" id="PSQE01000008">
    <property type="protein sequence ID" value="RHN43003.1"/>
    <property type="molecule type" value="Genomic_DNA"/>
</dbReference>
<dbReference type="Gramene" id="rna49521">
    <property type="protein sequence ID" value="RHN43003.1"/>
    <property type="gene ID" value="gene49521"/>
</dbReference>
<organism evidence="1 2">
    <name type="scientific">Medicago truncatula</name>
    <name type="common">Barrel medic</name>
    <name type="synonym">Medicago tribuloides</name>
    <dbReference type="NCBI Taxonomy" id="3880"/>
    <lineage>
        <taxon>Eukaryota</taxon>
        <taxon>Viridiplantae</taxon>
        <taxon>Streptophyta</taxon>
        <taxon>Embryophyta</taxon>
        <taxon>Tracheophyta</taxon>
        <taxon>Spermatophyta</taxon>
        <taxon>Magnoliopsida</taxon>
        <taxon>eudicotyledons</taxon>
        <taxon>Gunneridae</taxon>
        <taxon>Pentapetalae</taxon>
        <taxon>rosids</taxon>
        <taxon>fabids</taxon>
        <taxon>Fabales</taxon>
        <taxon>Fabaceae</taxon>
        <taxon>Papilionoideae</taxon>
        <taxon>50 kb inversion clade</taxon>
        <taxon>NPAAA clade</taxon>
        <taxon>Hologalegina</taxon>
        <taxon>IRL clade</taxon>
        <taxon>Trifolieae</taxon>
        <taxon>Medicago</taxon>
    </lineage>
</organism>
<evidence type="ECO:0000313" key="1">
    <source>
        <dbReference type="EMBL" id="RHN43003.1"/>
    </source>
</evidence>